<dbReference type="SUPFAM" id="SSF51206">
    <property type="entry name" value="cAMP-binding domain-like"/>
    <property type="match status" value="1"/>
</dbReference>
<name>A0ABX1F1Z7_9PROT</name>
<keyword evidence="3" id="KW-1185">Reference proteome</keyword>
<dbReference type="SMART" id="SM00100">
    <property type="entry name" value="cNMP"/>
    <property type="match status" value="1"/>
</dbReference>
<proteinExistence type="predicted"/>
<dbReference type="Gene3D" id="2.60.120.10">
    <property type="entry name" value="Jelly Rolls"/>
    <property type="match status" value="1"/>
</dbReference>
<accession>A0ABX1F1Z7</accession>
<dbReference type="SUPFAM" id="SSF46785">
    <property type="entry name" value="Winged helix' DNA-binding domain"/>
    <property type="match status" value="1"/>
</dbReference>
<dbReference type="PANTHER" id="PTHR24567">
    <property type="entry name" value="CRP FAMILY TRANSCRIPTIONAL REGULATORY PROTEIN"/>
    <property type="match status" value="1"/>
</dbReference>
<evidence type="ECO:0000259" key="1">
    <source>
        <dbReference type="PROSITE" id="PS50042"/>
    </source>
</evidence>
<sequence length="200" mass="21572">MSPDLLSTLPPGRAVALARGETLFRAGDPALGLVLVRQGTLELVRTSPEGRRLVLHRAGPGDTFAEASIFETCHHCDAVAAMPSRMTLYAASDLRRAAETDPTLGWRIAAHLASRLVAERARAERLALPHAADRILDVLHALPSEPDGSRRLDRSWKTLAAELGLSHEATYRALARLERSGRLSREGDGRVRLPAAAALA</sequence>
<dbReference type="EMBL" id="JAAVTX010000004">
    <property type="protein sequence ID" value="NKE46333.1"/>
    <property type="molecule type" value="Genomic_DNA"/>
</dbReference>
<dbReference type="InterPro" id="IPR036390">
    <property type="entry name" value="WH_DNA-bd_sf"/>
</dbReference>
<reference evidence="2 3" key="1">
    <citation type="submission" date="2020-03" db="EMBL/GenBank/DDBJ databases">
        <title>Roseomonas selenitidurans sp. nov. isolated from soil.</title>
        <authorList>
            <person name="Liu H."/>
        </authorList>
    </citation>
    <scope>NUCLEOTIDE SEQUENCE [LARGE SCALE GENOMIC DNA]</scope>
    <source>
        <strain evidence="2 3">JCM 15073</strain>
    </source>
</reference>
<gene>
    <name evidence="2" type="ORF">HB662_16240</name>
</gene>
<dbReference type="PANTHER" id="PTHR24567:SF74">
    <property type="entry name" value="HTH-TYPE TRANSCRIPTIONAL REGULATOR ARCR"/>
    <property type="match status" value="1"/>
</dbReference>
<dbReference type="Proteomes" id="UP000765160">
    <property type="component" value="Unassembled WGS sequence"/>
</dbReference>
<dbReference type="InterPro" id="IPR014710">
    <property type="entry name" value="RmlC-like_jellyroll"/>
</dbReference>
<evidence type="ECO:0000313" key="3">
    <source>
        <dbReference type="Proteomes" id="UP000765160"/>
    </source>
</evidence>
<organism evidence="2 3">
    <name type="scientific">Falsiroseomonas frigidaquae</name>
    <dbReference type="NCBI Taxonomy" id="487318"/>
    <lineage>
        <taxon>Bacteria</taxon>
        <taxon>Pseudomonadati</taxon>
        <taxon>Pseudomonadota</taxon>
        <taxon>Alphaproteobacteria</taxon>
        <taxon>Acetobacterales</taxon>
        <taxon>Roseomonadaceae</taxon>
        <taxon>Falsiroseomonas</taxon>
    </lineage>
</organism>
<comment type="caution">
    <text evidence="2">The sequence shown here is derived from an EMBL/GenBank/DDBJ whole genome shotgun (WGS) entry which is preliminary data.</text>
</comment>
<dbReference type="RefSeq" id="WP_168050831.1">
    <property type="nucleotide sequence ID" value="NZ_JAATJR010000004.1"/>
</dbReference>
<protein>
    <submittedName>
        <fullName evidence="2">Crp/Fnr family transcriptional regulator</fullName>
    </submittedName>
</protein>
<evidence type="ECO:0000313" key="2">
    <source>
        <dbReference type="EMBL" id="NKE46333.1"/>
    </source>
</evidence>
<dbReference type="CDD" id="cd00038">
    <property type="entry name" value="CAP_ED"/>
    <property type="match status" value="1"/>
</dbReference>
<dbReference type="InterPro" id="IPR000595">
    <property type="entry name" value="cNMP-bd_dom"/>
</dbReference>
<dbReference type="PROSITE" id="PS50042">
    <property type="entry name" value="CNMP_BINDING_3"/>
    <property type="match status" value="1"/>
</dbReference>
<dbReference type="Pfam" id="PF00027">
    <property type="entry name" value="cNMP_binding"/>
    <property type="match status" value="1"/>
</dbReference>
<feature type="domain" description="Cyclic nucleotide-binding" evidence="1">
    <location>
        <begin position="1"/>
        <end position="95"/>
    </location>
</feature>
<dbReference type="InterPro" id="IPR050397">
    <property type="entry name" value="Env_Response_Regulators"/>
</dbReference>
<dbReference type="InterPro" id="IPR018490">
    <property type="entry name" value="cNMP-bd_dom_sf"/>
</dbReference>